<keyword evidence="1" id="KW-0732">Signal</keyword>
<proteinExistence type="predicted"/>
<evidence type="ECO:0000256" key="1">
    <source>
        <dbReference type="SAM" id="SignalP"/>
    </source>
</evidence>
<feature type="signal peptide" evidence="1">
    <location>
        <begin position="1"/>
        <end position="23"/>
    </location>
</feature>
<dbReference type="EMBL" id="BMFH01000002">
    <property type="protein sequence ID" value="GGD58597.1"/>
    <property type="molecule type" value="Genomic_DNA"/>
</dbReference>
<feature type="chain" id="PRO_5046061987" evidence="1">
    <location>
        <begin position="24"/>
        <end position="255"/>
    </location>
</feature>
<gene>
    <name evidence="2" type="ORF">GCM10011361_26210</name>
</gene>
<dbReference type="Proteomes" id="UP000625780">
    <property type="component" value="Unassembled WGS sequence"/>
</dbReference>
<organism evidence="2 3">
    <name type="scientific">Muriicola marianensis</name>
    <dbReference type="NCBI Taxonomy" id="1324801"/>
    <lineage>
        <taxon>Bacteria</taxon>
        <taxon>Pseudomonadati</taxon>
        <taxon>Bacteroidota</taxon>
        <taxon>Flavobacteriia</taxon>
        <taxon>Flavobacteriales</taxon>
        <taxon>Flavobacteriaceae</taxon>
        <taxon>Muriicola</taxon>
    </lineage>
</organism>
<evidence type="ECO:0000313" key="3">
    <source>
        <dbReference type="Proteomes" id="UP000625780"/>
    </source>
</evidence>
<keyword evidence="3" id="KW-1185">Reference proteome</keyword>
<protein>
    <submittedName>
        <fullName evidence="2">Uncharacterized protein</fullName>
    </submittedName>
</protein>
<accession>A0ABQ1R7A1</accession>
<name>A0ABQ1R7A1_9FLAO</name>
<dbReference type="RefSeq" id="WP_188371219.1">
    <property type="nucleotide sequence ID" value="NZ_BMFH01000002.1"/>
</dbReference>
<sequence>MKTKLRNVLTFTMLALFSSALFAQGSANQSYWVHEDVVKPGMMAEYEAVCKELIGHMKTHNIQGTGWITTNTSDNRYLYVSPIENMSDLDKPVFAELSEKMGKEAMGALFARMDKCYDTEQDYIINLDAELSYQPGGINQTPEGQNFRKFHYLYVTPGNRAAVREKMKAVKDMFASKGSKVYYRVYRSGFGTRGEFYMVAVAAKDAVDHAQMSAANQALLGEDGGKVMWDLMNNLLSYEEYTGMMRPDMAYSPSN</sequence>
<evidence type="ECO:0000313" key="2">
    <source>
        <dbReference type="EMBL" id="GGD58597.1"/>
    </source>
</evidence>
<reference evidence="3" key="1">
    <citation type="journal article" date="2019" name="Int. J. Syst. Evol. Microbiol.">
        <title>The Global Catalogue of Microorganisms (GCM) 10K type strain sequencing project: providing services to taxonomists for standard genome sequencing and annotation.</title>
        <authorList>
            <consortium name="The Broad Institute Genomics Platform"/>
            <consortium name="The Broad Institute Genome Sequencing Center for Infectious Disease"/>
            <person name="Wu L."/>
            <person name="Ma J."/>
        </authorList>
    </citation>
    <scope>NUCLEOTIDE SEQUENCE [LARGE SCALE GENOMIC DNA]</scope>
    <source>
        <strain evidence="3">CGMCC 1.12606</strain>
    </source>
</reference>
<comment type="caution">
    <text evidence="2">The sequence shown here is derived from an EMBL/GenBank/DDBJ whole genome shotgun (WGS) entry which is preliminary data.</text>
</comment>